<evidence type="ECO:0000313" key="2">
    <source>
        <dbReference type="Proteomes" id="UP000248817"/>
    </source>
</evidence>
<proteinExistence type="predicted"/>
<organism evidence="1 2">
    <name type="scientific">Aspergillus indologenus CBS 114.80</name>
    <dbReference type="NCBI Taxonomy" id="1450541"/>
    <lineage>
        <taxon>Eukaryota</taxon>
        <taxon>Fungi</taxon>
        <taxon>Dikarya</taxon>
        <taxon>Ascomycota</taxon>
        <taxon>Pezizomycotina</taxon>
        <taxon>Eurotiomycetes</taxon>
        <taxon>Eurotiomycetidae</taxon>
        <taxon>Eurotiales</taxon>
        <taxon>Aspergillaceae</taxon>
        <taxon>Aspergillus</taxon>
        <taxon>Aspergillus subgen. Circumdati</taxon>
    </lineage>
</organism>
<gene>
    <name evidence="1" type="ORF">BP00DRAFT_469116</name>
</gene>
<dbReference type="EMBL" id="KZ825658">
    <property type="protein sequence ID" value="PYI25300.1"/>
    <property type="molecule type" value="Genomic_DNA"/>
</dbReference>
<dbReference type="PANTHER" id="PTHR45458:SF1">
    <property type="entry name" value="SHORT CHAIN DEHYDROGENASE"/>
    <property type="match status" value="1"/>
</dbReference>
<keyword evidence="2" id="KW-1185">Reference proteome</keyword>
<dbReference type="InterPro" id="IPR002347">
    <property type="entry name" value="SDR_fam"/>
</dbReference>
<name>A0A2V5I9V2_9EURO</name>
<dbReference type="PANTHER" id="PTHR45458">
    <property type="entry name" value="SHORT-CHAIN DEHYDROGENASE/REDUCTASE SDR"/>
    <property type="match status" value="1"/>
</dbReference>
<dbReference type="SUPFAM" id="SSF51735">
    <property type="entry name" value="NAD(P)-binding Rossmann-fold domains"/>
    <property type="match status" value="1"/>
</dbReference>
<dbReference type="InterPro" id="IPR052184">
    <property type="entry name" value="SDR_enzymes"/>
</dbReference>
<dbReference type="Pfam" id="PF00106">
    <property type="entry name" value="adh_short"/>
    <property type="match status" value="1"/>
</dbReference>
<dbReference type="PRINTS" id="PR00081">
    <property type="entry name" value="GDHRDH"/>
</dbReference>
<dbReference type="InterPro" id="IPR036291">
    <property type="entry name" value="NAD(P)-bd_dom_sf"/>
</dbReference>
<evidence type="ECO:0000313" key="1">
    <source>
        <dbReference type="EMBL" id="PYI25300.1"/>
    </source>
</evidence>
<sequence>MASVLITGASRGFGLALVRELSSRPASEISKVFATARGESSALSELAAASAGRVSVVQLDVTDEVSIRNAEAEVETQLSGKGLDILINNAGICQYVSDGVKSMDNLAESLTVNVLGVHCVTQAFLPLLQRGSLKKVANITTSLASITLARASHDVPTPAYKISKSALHALTVQYALDHEKDGFAFVAIAPGWMKTDLGGGDIADLTPEQGAKASLNILFRPNGEINGQFPKVLVPGWEHATGRNVYDGTMVPW</sequence>
<accession>A0A2V5I9V2</accession>
<dbReference type="GO" id="GO:0016616">
    <property type="term" value="F:oxidoreductase activity, acting on the CH-OH group of donors, NAD or NADP as acceptor"/>
    <property type="evidence" value="ECO:0007669"/>
    <property type="project" value="TreeGrafter"/>
</dbReference>
<dbReference type="Gene3D" id="3.40.50.720">
    <property type="entry name" value="NAD(P)-binding Rossmann-like Domain"/>
    <property type="match status" value="1"/>
</dbReference>
<dbReference type="Proteomes" id="UP000248817">
    <property type="component" value="Unassembled WGS sequence"/>
</dbReference>
<dbReference type="AlphaFoldDB" id="A0A2V5I9V2"/>
<reference evidence="1 2" key="1">
    <citation type="submission" date="2018-02" db="EMBL/GenBank/DDBJ databases">
        <title>The genomes of Aspergillus section Nigri reveals drivers in fungal speciation.</title>
        <authorList>
            <consortium name="DOE Joint Genome Institute"/>
            <person name="Vesth T.C."/>
            <person name="Nybo J."/>
            <person name="Theobald S."/>
            <person name="Brandl J."/>
            <person name="Frisvad J.C."/>
            <person name="Nielsen K.F."/>
            <person name="Lyhne E.K."/>
            <person name="Kogle M.E."/>
            <person name="Kuo A."/>
            <person name="Riley R."/>
            <person name="Clum A."/>
            <person name="Nolan M."/>
            <person name="Lipzen A."/>
            <person name="Salamov A."/>
            <person name="Henrissat B."/>
            <person name="Wiebenga A."/>
            <person name="De vries R.P."/>
            <person name="Grigoriev I.V."/>
            <person name="Mortensen U.H."/>
            <person name="Andersen M.R."/>
            <person name="Baker S.E."/>
        </authorList>
    </citation>
    <scope>NUCLEOTIDE SEQUENCE [LARGE SCALE GENOMIC DNA]</scope>
    <source>
        <strain evidence="1 2">CBS 114.80</strain>
    </source>
</reference>
<protein>
    <submittedName>
        <fullName evidence="1">NAD(P)-binding protein</fullName>
    </submittedName>
</protein>